<feature type="domain" description="Aminoglycoside phosphotransferase" evidence="1">
    <location>
        <begin position="153"/>
        <end position="208"/>
    </location>
</feature>
<organism evidence="2 3">
    <name type="scientific">Penicillium daleae</name>
    <dbReference type="NCBI Taxonomy" id="63821"/>
    <lineage>
        <taxon>Eukaryota</taxon>
        <taxon>Fungi</taxon>
        <taxon>Dikarya</taxon>
        <taxon>Ascomycota</taxon>
        <taxon>Pezizomycotina</taxon>
        <taxon>Eurotiomycetes</taxon>
        <taxon>Eurotiomycetidae</taxon>
        <taxon>Eurotiales</taxon>
        <taxon>Aspergillaceae</taxon>
        <taxon>Penicillium</taxon>
    </lineage>
</organism>
<reference evidence="2" key="2">
    <citation type="journal article" date="2023" name="IMA Fungus">
        <title>Comparative genomic study of the Penicillium genus elucidates a diverse pangenome and 15 lateral gene transfer events.</title>
        <authorList>
            <person name="Petersen C."/>
            <person name="Sorensen T."/>
            <person name="Nielsen M.R."/>
            <person name="Sondergaard T.E."/>
            <person name="Sorensen J.L."/>
            <person name="Fitzpatrick D.A."/>
            <person name="Frisvad J.C."/>
            <person name="Nielsen K.L."/>
        </authorList>
    </citation>
    <scope>NUCLEOTIDE SEQUENCE</scope>
    <source>
        <strain evidence="2">IBT 16125</strain>
    </source>
</reference>
<dbReference type="InterPro" id="IPR002575">
    <property type="entry name" value="Aminoglycoside_PTrfase"/>
</dbReference>
<accession>A0AAD6G2Q9</accession>
<dbReference type="InterPro" id="IPR051678">
    <property type="entry name" value="AGP_Transferase"/>
</dbReference>
<name>A0AAD6G2Q9_9EURO</name>
<dbReference type="InterPro" id="IPR011009">
    <property type="entry name" value="Kinase-like_dom_sf"/>
</dbReference>
<reference evidence="2" key="1">
    <citation type="submission" date="2022-12" db="EMBL/GenBank/DDBJ databases">
        <authorList>
            <person name="Petersen C."/>
        </authorList>
    </citation>
    <scope>NUCLEOTIDE SEQUENCE</scope>
    <source>
        <strain evidence="2">IBT 16125</strain>
    </source>
</reference>
<dbReference type="PANTHER" id="PTHR21310">
    <property type="entry name" value="AMINOGLYCOSIDE PHOSPHOTRANSFERASE-RELATED-RELATED"/>
    <property type="match status" value="1"/>
</dbReference>
<dbReference type="Gene3D" id="3.90.1200.10">
    <property type="match status" value="1"/>
</dbReference>
<evidence type="ECO:0000259" key="1">
    <source>
        <dbReference type="Pfam" id="PF01636"/>
    </source>
</evidence>
<comment type="caution">
    <text evidence="2">The sequence shown here is derived from an EMBL/GenBank/DDBJ whole genome shotgun (WGS) entry which is preliminary data.</text>
</comment>
<evidence type="ECO:0000313" key="3">
    <source>
        <dbReference type="Proteomes" id="UP001213681"/>
    </source>
</evidence>
<dbReference type="RefSeq" id="XP_056766234.1">
    <property type="nucleotide sequence ID" value="XM_056910530.1"/>
</dbReference>
<dbReference type="GeneID" id="81600773"/>
<sequence>MDTLSLLCRYLYPRSFTGLVHRLPFGLYTKECPRSPGNEAEALLLVEKYPGRHPILIMMAVAGQTLDKVFYRLSYTERKQLSKDLKSVVSQLRCIPNQTPYIFGNSHGGPLRNHRFPSGTCGPFNSIFDFKDFLVHPYVRKETKEKISAVYARTYRSVFTHADLYPSNIMLDRGCLSGIVDWECAGFYPEYWEYTKLMYDAEMFPEVRQIILRRSRRKAMRNN</sequence>
<dbReference type="EMBL" id="JAPVEA010000006">
    <property type="protein sequence ID" value="KAJ5450699.1"/>
    <property type="molecule type" value="Genomic_DNA"/>
</dbReference>
<dbReference type="AlphaFoldDB" id="A0AAD6G2Q9"/>
<dbReference type="SUPFAM" id="SSF56112">
    <property type="entry name" value="Protein kinase-like (PK-like)"/>
    <property type="match status" value="1"/>
</dbReference>
<protein>
    <recommendedName>
        <fullName evidence="1">Aminoglycoside phosphotransferase domain-containing protein</fullName>
    </recommendedName>
</protein>
<keyword evidence="3" id="KW-1185">Reference proteome</keyword>
<dbReference type="Proteomes" id="UP001213681">
    <property type="component" value="Unassembled WGS sequence"/>
</dbReference>
<dbReference type="Pfam" id="PF01636">
    <property type="entry name" value="APH"/>
    <property type="match status" value="1"/>
</dbReference>
<proteinExistence type="predicted"/>
<evidence type="ECO:0000313" key="2">
    <source>
        <dbReference type="EMBL" id="KAJ5450699.1"/>
    </source>
</evidence>
<gene>
    <name evidence="2" type="ORF">N7458_007148</name>
</gene>
<dbReference type="PANTHER" id="PTHR21310:SF54">
    <property type="entry name" value="AMINOGLYCOSIDE PHOSPHOTRANSFERASE DOMAIN-CONTAINING PROTEIN"/>
    <property type="match status" value="1"/>
</dbReference>